<dbReference type="PANTHER" id="PTHR11735:SF6">
    <property type="entry name" value="TRNA N6-ADENOSINE THREONYLCARBAMOYLTRANSFERASE, MITOCHONDRIAL"/>
    <property type="match status" value="1"/>
</dbReference>
<dbReference type="PANTHER" id="PTHR11735">
    <property type="entry name" value="TRNA N6-ADENOSINE THREONYLCARBAMOYLTRANSFERASE"/>
    <property type="match status" value="1"/>
</dbReference>
<dbReference type="Pfam" id="PF00814">
    <property type="entry name" value="TsaD"/>
    <property type="match status" value="2"/>
</dbReference>
<comment type="cofactor">
    <cofactor evidence="7">
        <name>a divalent metal cation</name>
        <dbReference type="ChEBI" id="CHEBI:60240"/>
    </cofactor>
    <text evidence="7">Binds 1 divalent metal cation per subunit.</text>
</comment>
<gene>
    <name evidence="10" type="primary">QRI7</name>
    <name evidence="10" type="ORF">Sste5346_007405</name>
</gene>
<feature type="region of interest" description="Disordered" evidence="8">
    <location>
        <begin position="311"/>
        <end position="332"/>
    </location>
</feature>
<dbReference type="EC" id="2.3.1.234" evidence="1"/>
<evidence type="ECO:0000256" key="7">
    <source>
        <dbReference type="HAMAP-Rule" id="MF_03179"/>
    </source>
</evidence>
<dbReference type="InterPro" id="IPR017860">
    <property type="entry name" value="Peptidase_M22_CS"/>
</dbReference>
<keyword evidence="4 7" id="KW-0479">Metal-binding</keyword>
<dbReference type="EMBL" id="JAWCUI010000049">
    <property type="protein sequence ID" value="KAL1891861.1"/>
    <property type="molecule type" value="Genomic_DNA"/>
</dbReference>
<dbReference type="InterPro" id="IPR043129">
    <property type="entry name" value="ATPase_NBD"/>
</dbReference>
<evidence type="ECO:0000256" key="6">
    <source>
        <dbReference type="ARBA" id="ARBA00048117"/>
    </source>
</evidence>
<dbReference type="GO" id="GO:0061711">
    <property type="term" value="F:tRNA N(6)-L-threonylcarbamoyladenine synthase activity"/>
    <property type="evidence" value="ECO:0007669"/>
    <property type="project" value="UniProtKB-EC"/>
</dbReference>
<evidence type="ECO:0000256" key="2">
    <source>
        <dbReference type="ARBA" id="ARBA00022679"/>
    </source>
</evidence>
<keyword evidence="3 7" id="KW-0819">tRNA processing</keyword>
<dbReference type="InterPro" id="IPR022450">
    <property type="entry name" value="TsaD"/>
</dbReference>
<feature type="domain" description="Gcp-like" evidence="9">
    <location>
        <begin position="55"/>
        <end position="142"/>
    </location>
</feature>
<comment type="caution">
    <text evidence="10">The sequence shown here is derived from an EMBL/GenBank/DDBJ whole genome shotgun (WGS) entry which is preliminary data.</text>
</comment>
<dbReference type="PROSITE" id="PS01016">
    <property type="entry name" value="GLYCOPROTEASE"/>
    <property type="match status" value="1"/>
</dbReference>
<evidence type="ECO:0000256" key="1">
    <source>
        <dbReference type="ARBA" id="ARBA00012156"/>
    </source>
</evidence>
<protein>
    <recommendedName>
        <fullName evidence="1">N(6)-L-threonylcarbamoyladenine synthase</fullName>
        <ecNumber evidence="1">2.3.1.234</ecNumber>
    </recommendedName>
</protein>
<dbReference type="HAMAP" id="MF_01445">
    <property type="entry name" value="TsaD"/>
    <property type="match status" value="1"/>
</dbReference>
<evidence type="ECO:0000256" key="5">
    <source>
        <dbReference type="ARBA" id="ARBA00023315"/>
    </source>
</evidence>
<proteinExistence type="inferred from homology"/>
<evidence type="ECO:0000256" key="4">
    <source>
        <dbReference type="ARBA" id="ARBA00022723"/>
    </source>
</evidence>
<comment type="similarity">
    <text evidence="7">Belongs to the KAE1 / TsaD family.</text>
</comment>
<comment type="catalytic activity">
    <reaction evidence="6 7">
        <text>L-threonylcarbamoyladenylate + adenosine(37) in tRNA = N(6)-L-threonylcarbamoyladenosine(37) in tRNA + AMP + H(+)</text>
        <dbReference type="Rhea" id="RHEA:37059"/>
        <dbReference type="Rhea" id="RHEA-COMP:10162"/>
        <dbReference type="Rhea" id="RHEA-COMP:10163"/>
        <dbReference type="ChEBI" id="CHEBI:15378"/>
        <dbReference type="ChEBI" id="CHEBI:73682"/>
        <dbReference type="ChEBI" id="CHEBI:74411"/>
        <dbReference type="ChEBI" id="CHEBI:74418"/>
        <dbReference type="ChEBI" id="CHEBI:456215"/>
        <dbReference type="EC" id="2.3.1.234"/>
    </reaction>
</comment>
<organism evidence="10 11">
    <name type="scientific">Sporothrix stenoceras</name>
    <dbReference type="NCBI Taxonomy" id="5173"/>
    <lineage>
        <taxon>Eukaryota</taxon>
        <taxon>Fungi</taxon>
        <taxon>Dikarya</taxon>
        <taxon>Ascomycota</taxon>
        <taxon>Pezizomycotina</taxon>
        <taxon>Sordariomycetes</taxon>
        <taxon>Sordariomycetidae</taxon>
        <taxon>Ophiostomatales</taxon>
        <taxon>Ophiostomataceae</taxon>
        <taxon>Sporothrix</taxon>
    </lineage>
</organism>
<dbReference type="Gene3D" id="3.30.420.40">
    <property type="match status" value="2"/>
</dbReference>
<keyword evidence="7" id="KW-0496">Mitochondrion</keyword>
<evidence type="ECO:0000256" key="3">
    <source>
        <dbReference type="ARBA" id="ARBA00022694"/>
    </source>
</evidence>
<feature type="domain" description="Gcp-like" evidence="9">
    <location>
        <begin position="159"/>
        <end position="425"/>
    </location>
</feature>
<comment type="function">
    <text evidence="7">Required for the formation of a threonylcarbamoyl group on adenosine at position 37 (t(6)A37) in mitochondrial tRNAs that read codons beginning with adenine. Probably involved in the transfer of the threonylcarbamoyl moiety of threonylcarbamoyl-AMP (TC-AMP) to the N6 group of A37. Involved in mitochondrial genome maintenance.</text>
</comment>
<sequence length="470" mass="49692">MVNTTNKWPNSLVTLAIETSCDDTCVAILDKEKQAPGDSGLGRARLLFEERVTADNRAFGGIHPVTATESHMGALAPLIQKARAFLPSGKPDFVSVTRGPGMVSALATGLAVAKGLAVAWDVPMVGVHHMQAHALTPRLVEAMEAAEAAEAAETLLMTATASTPTTTPSVAFPYLSFLVSGGHTMLVHSRSLNDHRVLASAHNIAVGDLLDKCARAILPRGFIAAAEAKAGRSLPYGALLEKFAFEEDTSDNYGGYQYPALRRDEMAPFESGLGWRLEAPLGTGALRKALRFDYSGLNGAVIKVAGGDPHMLPAGTDPKAAPPPPPEPAVSMPEDERRLLARGTMQMAFEHLASRLLLALEAGAGGGGESGDPPPTCLVVSGGVASNQYLRYILRSALEVRGYRHLPVVAPPPSLCTDNAAMIAWAGMEMYEAGWQTDLTVLPIRKWSMDANADDGGIMGPTGWVQKTVQ</sequence>
<evidence type="ECO:0000313" key="11">
    <source>
        <dbReference type="Proteomes" id="UP001583186"/>
    </source>
</evidence>
<keyword evidence="2 7" id="KW-0808">Transferase</keyword>
<dbReference type="InterPro" id="IPR000905">
    <property type="entry name" value="Gcp-like_dom"/>
</dbReference>
<name>A0ABR3YU26_9PEZI</name>
<comment type="subcellular location">
    <subcellularLocation>
        <location evidence="7">Mitochondrion</location>
    </subcellularLocation>
</comment>
<reference evidence="10 11" key="1">
    <citation type="journal article" date="2024" name="IMA Fungus">
        <title>IMA Genome - F19 : A genome assembly and annotation guide to empower mycologists, including annotated draft genome sequences of Ceratocystis pirilliformis, Diaporthe australafricana, Fusarium ophioides, Paecilomyces lecythidis, and Sporothrix stenoceras.</title>
        <authorList>
            <person name="Aylward J."/>
            <person name="Wilson A.M."/>
            <person name="Visagie C.M."/>
            <person name="Spraker J."/>
            <person name="Barnes I."/>
            <person name="Buitendag C."/>
            <person name="Ceriani C."/>
            <person name="Del Mar Angel L."/>
            <person name="du Plessis D."/>
            <person name="Fuchs T."/>
            <person name="Gasser K."/>
            <person name="Kramer D."/>
            <person name="Li W."/>
            <person name="Munsamy K."/>
            <person name="Piso A."/>
            <person name="Price J.L."/>
            <person name="Sonnekus B."/>
            <person name="Thomas C."/>
            <person name="van der Nest A."/>
            <person name="van Dijk A."/>
            <person name="van Heerden A."/>
            <person name="van Vuuren N."/>
            <person name="Yilmaz N."/>
            <person name="Duong T.A."/>
            <person name="van der Merwe N.A."/>
            <person name="Wingfield M.J."/>
            <person name="Wingfield B.D."/>
        </authorList>
    </citation>
    <scope>NUCLEOTIDE SEQUENCE [LARGE SCALE GENOMIC DNA]</scope>
    <source>
        <strain evidence="10 11">CMW 5346</strain>
    </source>
</reference>
<dbReference type="Proteomes" id="UP001583186">
    <property type="component" value="Unassembled WGS sequence"/>
</dbReference>
<accession>A0ABR3YU26</accession>
<evidence type="ECO:0000313" key="10">
    <source>
        <dbReference type="EMBL" id="KAL1891861.1"/>
    </source>
</evidence>
<comment type="subunit">
    <text evidence="7">Homodimer.</text>
</comment>
<keyword evidence="11" id="KW-1185">Reference proteome</keyword>
<keyword evidence="5 7" id="KW-0012">Acyltransferase</keyword>
<evidence type="ECO:0000256" key="8">
    <source>
        <dbReference type="SAM" id="MobiDB-lite"/>
    </source>
</evidence>
<evidence type="ECO:0000259" key="9">
    <source>
        <dbReference type="Pfam" id="PF00814"/>
    </source>
</evidence>
<dbReference type="PRINTS" id="PR00789">
    <property type="entry name" value="OSIALOPTASE"/>
</dbReference>
<dbReference type="SUPFAM" id="SSF53067">
    <property type="entry name" value="Actin-like ATPase domain"/>
    <property type="match status" value="2"/>
</dbReference>
<dbReference type="InterPro" id="IPR017861">
    <property type="entry name" value="KAE1/TsaD"/>
</dbReference>